<protein>
    <submittedName>
        <fullName evidence="1">Uncharacterized protein</fullName>
    </submittedName>
</protein>
<dbReference type="EMBL" id="VSSQ01073025">
    <property type="protein sequence ID" value="MPN24234.1"/>
    <property type="molecule type" value="Genomic_DNA"/>
</dbReference>
<reference evidence="1" key="1">
    <citation type="submission" date="2019-08" db="EMBL/GenBank/DDBJ databases">
        <authorList>
            <person name="Kucharzyk K."/>
            <person name="Murdoch R.W."/>
            <person name="Higgins S."/>
            <person name="Loffler F."/>
        </authorList>
    </citation>
    <scope>NUCLEOTIDE SEQUENCE</scope>
</reference>
<gene>
    <name evidence="1" type="ORF">SDC9_171629</name>
</gene>
<name>A0A645GJW8_9ZZZZ</name>
<accession>A0A645GJW8</accession>
<organism evidence="1">
    <name type="scientific">bioreactor metagenome</name>
    <dbReference type="NCBI Taxonomy" id="1076179"/>
    <lineage>
        <taxon>unclassified sequences</taxon>
        <taxon>metagenomes</taxon>
        <taxon>ecological metagenomes</taxon>
    </lineage>
</organism>
<sequence length="60" mass="6686">MRHHGNLARIEVDRADIAMLASPKNAKSITEYFGQIGFKYVTLDLAGYRIGSMNESLKEG</sequence>
<dbReference type="AlphaFoldDB" id="A0A645GJW8"/>
<comment type="caution">
    <text evidence="1">The sequence shown here is derived from an EMBL/GenBank/DDBJ whole genome shotgun (WGS) entry which is preliminary data.</text>
</comment>
<proteinExistence type="predicted"/>
<evidence type="ECO:0000313" key="1">
    <source>
        <dbReference type="EMBL" id="MPN24234.1"/>
    </source>
</evidence>